<dbReference type="AlphaFoldDB" id="A0A0L0P412"/>
<evidence type="ECO:0000256" key="1">
    <source>
        <dbReference type="SAM" id="MobiDB-lite"/>
    </source>
</evidence>
<dbReference type="EMBL" id="LGST01000017">
    <property type="protein sequence ID" value="KNE00771.1"/>
    <property type="molecule type" value="Genomic_DNA"/>
</dbReference>
<evidence type="ECO:0000313" key="2">
    <source>
        <dbReference type="EMBL" id="KNE00771.1"/>
    </source>
</evidence>
<reference evidence="3" key="1">
    <citation type="journal article" date="2015" name="BMC Genomics">
        <title>Draft genome of a commonly misdiagnosed multidrug resistant pathogen Candida auris.</title>
        <authorList>
            <person name="Chatterjee S."/>
            <person name="Alampalli S.V."/>
            <person name="Nageshan R.K."/>
            <person name="Chettiar S.T."/>
            <person name="Joshi S."/>
            <person name="Tatu U.S."/>
        </authorList>
    </citation>
    <scope>NUCLEOTIDE SEQUENCE [LARGE SCALE GENOMIC DNA]</scope>
    <source>
        <strain evidence="3">6684</strain>
    </source>
</reference>
<feature type="region of interest" description="Disordered" evidence="1">
    <location>
        <begin position="48"/>
        <end position="83"/>
    </location>
</feature>
<sequence>MSQKAQDGKVCKQSSNSSVNAQYLQRTFTTLVRLCCVVVLPHLQPRPRLRRGQETSSKNKERRGPGTKRERSPWYEGQRTTQGITSVQEKRHIPQEMTMLQPKGFSSTARAIHADIPVWVRFGRSLIARNDTRETVKPTQTKIGASSAGPFARRSITINRVLRNIIAPAKLCWPEH</sequence>
<proteinExistence type="predicted"/>
<protein>
    <submittedName>
        <fullName evidence="2">Uncharacterized protein</fullName>
    </submittedName>
</protein>
<comment type="caution">
    <text evidence="2">The sequence shown here is derived from an EMBL/GenBank/DDBJ whole genome shotgun (WGS) entry which is preliminary data.</text>
</comment>
<organism evidence="2 3">
    <name type="scientific">Candidozyma auris</name>
    <name type="common">Yeast</name>
    <name type="synonym">Candida auris</name>
    <dbReference type="NCBI Taxonomy" id="498019"/>
    <lineage>
        <taxon>Eukaryota</taxon>
        <taxon>Fungi</taxon>
        <taxon>Dikarya</taxon>
        <taxon>Ascomycota</taxon>
        <taxon>Saccharomycotina</taxon>
        <taxon>Pichiomycetes</taxon>
        <taxon>Metschnikowiaceae</taxon>
        <taxon>Candidozyma</taxon>
    </lineage>
</organism>
<evidence type="ECO:0000313" key="3">
    <source>
        <dbReference type="Proteomes" id="UP000037122"/>
    </source>
</evidence>
<gene>
    <name evidence="2" type="ORF">QG37_02303</name>
</gene>
<dbReference type="Proteomes" id="UP000037122">
    <property type="component" value="Unassembled WGS sequence"/>
</dbReference>
<name>A0A0L0P412_CANAR</name>
<accession>A0A0L0P412</accession>
<feature type="compositionally biased region" description="Basic and acidic residues" evidence="1">
    <location>
        <begin position="51"/>
        <end position="73"/>
    </location>
</feature>
<dbReference type="VEuPathDB" id="FungiDB:QG37_02303"/>